<dbReference type="AlphaFoldDB" id="A0A4R1Z350"/>
<keyword evidence="1" id="KW-0472">Membrane</keyword>
<evidence type="ECO:0000256" key="1">
    <source>
        <dbReference type="SAM" id="Phobius"/>
    </source>
</evidence>
<name>A0A4R1Z350_9RHOB</name>
<accession>A0A4R1Z350</accession>
<reference evidence="2 3" key="1">
    <citation type="submission" date="2019-03" db="EMBL/GenBank/DDBJ databases">
        <title>Genomic Encyclopedia of Type Strains, Phase IV (KMG-IV): sequencing the most valuable type-strain genomes for metagenomic binning, comparative biology and taxonomic classification.</title>
        <authorList>
            <person name="Goeker M."/>
        </authorList>
    </citation>
    <scope>NUCLEOTIDE SEQUENCE [LARGE SCALE GENOMIC DNA]</scope>
    <source>
        <strain evidence="2 3">DSM 21153</strain>
    </source>
</reference>
<dbReference type="Proteomes" id="UP000295277">
    <property type="component" value="Unassembled WGS sequence"/>
</dbReference>
<keyword evidence="1" id="KW-1133">Transmembrane helix</keyword>
<dbReference type="EMBL" id="SLVM01000001">
    <property type="protein sequence ID" value="TCM88085.1"/>
    <property type="molecule type" value="Genomic_DNA"/>
</dbReference>
<feature type="transmembrane region" description="Helical" evidence="1">
    <location>
        <begin position="20"/>
        <end position="43"/>
    </location>
</feature>
<sequence length="195" mass="21993">MLRAPLAPFRRFARDTSGNMVIELLLMLPLFLWVLLGIVTYFYGFQMKTTSLKGAYTISDLLSREMEGPVTPAYVAGLDQMFNFITNTHDDLGRLRVTLITCTRNCDAGDTGRELDIDWSHGTNGLPQMTRADLNTVFEASIPLLPENERAILVETQVLYDPPVSPIWFGVGRMQMDSFVVTRPRFVPKLEWAGS</sequence>
<evidence type="ECO:0000313" key="2">
    <source>
        <dbReference type="EMBL" id="TCM88085.1"/>
    </source>
</evidence>
<evidence type="ECO:0000313" key="3">
    <source>
        <dbReference type="Proteomes" id="UP000295277"/>
    </source>
</evidence>
<comment type="caution">
    <text evidence="2">The sequence shown here is derived from an EMBL/GenBank/DDBJ whole genome shotgun (WGS) entry which is preliminary data.</text>
</comment>
<protein>
    <submittedName>
        <fullName evidence="2">Flp pilus assembly protein TadG</fullName>
    </submittedName>
</protein>
<keyword evidence="1" id="KW-0812">Transmembrane</keyword>
<organism evidence="2 3">
    <name type="scientific">Rhodovulum steppense</name>
    <dbReference type="NCBI Taxonomy" id="540251"/>
    <lineage>
        <taxon>Bacteria</taxon>
        <taxon>Pseudomonadati</taxon>
        <taxon>Pseudomonadota</taxon>
        <taxon>Alphaproteobacteria</taxon>
        <taxon>Rhodobacterales</taxon>
        <taxon>Paracoccaceae</taxon>
        <taxon>Rhodovulum</taxon>
    </lineage>
</organism>
<gene>
    <name evidence="2" type="ORF">EV216_10195</name>
</gene>
<keyword evidence="3" id="KW-1185">Reference proteome</keyword>
<dbReference type="RefSeq" id="WP_132693096.1">
    <property type="nucleotide sequence ID" value="NZ_SLVM01000001.1"/>
</dbReference>
<proteinExistence type="predicted"/>
<dbReference type="OrthoDB" id="7876207at2"/>